<evidence type="ECO:0000313" key="3">
    <source>
        <dbReference type="EMBL" id="OAO12803.1"/>
    </source>
</evidence>
<dbReference type="Pfam" id="PF25483">
    <property type="entry name" value="DUF7906"/>
    <property type="match status" value="1"/>
</dbReference>
<feature type="domain" description="DUF7906" evidence="2">
    <location>
        <begin position="8"/>
        <end position="162"/>
    </location>
</feature>
<keyword evidence="1" id="KW-1133">Transmembrane helix</keyword>
<dbReference type="EMBL" id="LXWW01000511">
    <property type="protein sequence ID" value="OAO12803.1"/>
    <property type="molecule type" value="Genomic_DNA"/>
</dbReference>
<comment type="caution">
    <text evidence="3">The sequence shown here is derived from an EMBL/GenBank/DDBJ whole genome shotgun (WGS) entry which is preliminary data.</text>
</comment>
<accession>A0A196S6Y2</accession>
<organism evidence="3 4">
    <name type="scientific">Blastocystis sp. subtype 1 (strain ATCC 50177 / NandII)</name>
    <dbReference type="NCBI Taxonomy" id="478820"/>
    <lineage>
        <taxon>Eukaryota</taxon>
        <taxon>Sar</taxon>
        <taxon>Stramenopiles</taxon>
        <taxon>Bigyra</taxon>
        <taxon>Opalozoa</taxon>
        <taxon>Opalinata</taxon>
        <taxon>Blastocystidae</taxon>
        <taxon>Blastocystis</taxon>
    </lineage>
</organism>
<gene>
    <name evidence="3" type="ORF">AV274_5528</name>
</gene>
<dbReference type="Proteomes" id="UP000078348">
    <property type="component" value="Unassembled WGS sequence"/>
</dbReference>
<proteinExistence type="predicted"/>
<protein>
    <recommendedName>
        <fullName evidence="2">DUF7906 domain-containing protein</fullName>
    </recommendedName>
</protein>
<evidence type="ECO:0000259" key="2">
    <source>
        <dbReference type="Pfam" id="PF25483"/>
    </source>
</evidence>
<dbReference type="InterPro" id="IPR057228">
    <property type="entry name" value="DUF7906"/>
</dbReference>
<keyword evidence="1" id="KW-0812">Transmembrane</keyword>
<dbReference type="STRING" id="478820.A0A196S6Y2"/>
<keyword evidence="4" id="KW-1185">Reference proteome</keyword>
<keyword evidence="1" id="KW-0472">Membrane</keyword>
<feature type="transmembrane region" description="Helical" evidence="1">
    <location>
        <begin position="557"/>
        <end position="576"/>
    </location>
</feature>
<evidence type="ECO:0000313" key="4">
    <source>
        <dbReference type="Proteomes" id="UP000078348"/>
    </source>
</evidence>
<name>A0A196S6Y2_BLAHN</name>
<evidence type="ECO:0000256" key="1">
    <source>
        <dbReference type="SAM" id="Phobius"/>
    </source>
</evidence>
<dbReference type="AlphaFoldDB" id="A0A196S6Y2"/>
<sequence>MNFPVQFVSQEKTESLPVFDNIVYRVSHVNELISIGIRNVITQFTSKAEFSPAILPSDVFDELLQSDLHDNSVSFTVYLINPKIAPNVKYAYRSVNSASCYTSLLLRYTTNLQYMLLDLSATPSQYGSFIPGVGFRMVQYPRLLIQTEGKPILNPSFVSEIAFALHQSVLGFLFPSVHSFFLRSELASQDIDSSWDFGIILVEVITVVQENQDNTLDAFLAATESNRTAFWSHVAKQLSSVSLTEKQFVVNTHSIALSKSPVLSFLLTECLTITAAKKPAQKNDLTTVLNSQPLFRLLDRHRAQLFAELGIAKEQQELQGHTVGRVTVIPVFLFSLVSPNAVLLDGEHSALSREETIVAVETRGVKKGFRKQECNRKKVEFAPYDSRRSILQEVLSVLFGLMPLHLHGSAVEASVVEDYRVAMTEDVLSVFSDSVIITPYHHYLAQRNSALVALTTLSSWMKRLLRHYEELTSFYGMSIDVFFLPRDYHEWKERWFMVQRLMTEIAMYLSMNDFATTMDLVDQALFTLRRLDAIPLQLESIATSRQFPESAWNPMEWLLVVLGSVGVAAVLSFILLRVPRRGKKRNAYDRIVSFSH</sequence>
<dbReference type="PANTHER" id="PTHR31515">
    <property type="entry name" value="TRANSMEMBRANE PROTEIN-RELATED"/>
    <property type="match status" value="1"/>
</dbReference>
<reference evidence="3 4" key="1">
    <citation type="submission" date="2016-05" db="EMBL/GenBank/DDBJ databases">
        <title>Nuclear genome of Blastocystis sp. subtype 1 NandII.</title>
        <authorList>
            <person name="Gentekaki E."/>
            <person name="Curtis B."/>
            <person name="Stairs C."/>
            <person name="Eme L."/>
            <person name="Herman E."/>
            <person name="Klimes V."/>
            <person name="Arias M.C."/>
            <person name="Elias M."/>
            <person name="Hilliou F."/>
            <person name="Klute M."/>
            <person name="Malik S.-B."/>
            <person name="Pightling A."/>
            <person name="Rachubinski R."/>
            <person name="Salas D."/>
            <person name="Schlacht A."/>
            <person name="Suga H."/>
            <person name="Archibald J."/>
            <person name="Ball S.G."/>
            <person name="Clark G."/>
            <person name="Dacks J."/>
            <person name="Van Der Giezen M."/>
            <person name="Tsaousis A."/>
            <person name="Roger A."/>
        </authorList>
    </citation>
    <scope>NUCLEOTIDE SEQUENCE [LARGE SCALE GENOMIC DNA]</scope>
    <source>
        <strain evidence="4">ATCC 50177 / NandII</strain>
    </source>
</reference>